<dbReference type="RefSeq" id="WP_097071349.1">
    <property type="nucleotide sequence ID" value="NZ_OBMT01000018.1"/>
</dbReference>
<keyword evidence="5 9" id="KW-0653">Protein transport</keyword>
<organism evidence="12 13">
    <name type="scientific">Rhodobacter maris</name>
    <dbReference type="NCBI Taxonomy" id="446682"/>
    <lineage>
        <taxon>Bacteria</taxon>
        <taxon>Pseudomonadati</taxon>
        <taxon>Pseudomonadota</taxon>
        <taxon>Alphaproteobacteria</taxon>
        <taxon>Rhodobacterales</taxon>
        <taxon>Rhodobacter group</taxon>
        <taxon>Rhodobacter</taxon>
    </lineage>
</organism>
<dbReference type="PANTHER" id="PTHR33162">
    <property type="entry name" value="SEC-INDEPENDENT PROTEIN TRANSLOCASE PROTEIN TATA, CHLOROPLASTIC"/>
    <property type="match status" value="1"/>
</dbReference>
<dbReference type="AlphaFoldDB" id="A0A285TCT2"/>
<evidence type="ECO:0000256" key="7">
    <source>
        <dbReference type="ARBA" id="ARBA00023010"/>
    </source>
</evidence>
<dbReference type="InterPro" id="IPR003369">
    <property type="entry name" value="TatA/B/E"/>
</dbReference>
<evidence type="ECO:0000256" key="9">
    <source>
        <dbReference type="HAMAP-Rule" id="MF_00237"/>
    </source>
</evidence>
<evidence type="ECO:0000313" key="12">
    <source>
        <dbReference type="EMBL" id="SOC19850.1"/>
    </source>
</evidence>
<evidence type="ECO:0000313" key="13">
    <source>
        <dbReference type="Proteomes" id="UP000219111"/>
    </source>
</evidence>
<feature type="region of interest" description="Disordered" evidence="10">
    <location>
        <begin position="88"/>
        <end position="149"/>
    </location>
</feature>
<comment type="subunit">
    <text evidence="9">The Tat system comprises two distinct complexes: a TatABC complex, containing multiple copies of TatA, TatB and TatC subunits, and a separate TatA complex, containing only TatA subunits. Substrates initially bind to the TatABC complex, which probably triggers association of the separate TatA complex to form the active translocon.</text>
</comment>
<sequence>MFDIGWSELLVIGVVALIVVGPKDLPVMFRSLGRVTAKARAMARDFTRAMEEAAKETGLEEASKGLTDIARAKAPGIAALERATEKFEKWDPKLPGGAAKAGAAAAPFVPDPELQAELDAAELEGEPDDLPAPKTPAKAAPKPAPKGDA</sequence>
<evidence type="ECO:0000256" key="2">
    <source>
        <dbReference type="ARBA" id="ARBA00022448"/>
    </source>
</evidence>
<dbReference type="InterPro" id="IPR018448">
    <property type="entry name" value="TatB"/>
</dbReference>
<dbReference type="PRINTS" id="PR01506">
    <property type="entry name" value="TATBPROTEIN"/>
</dbReference>
<reference evidence="13" key="1">
    <citation type="submission" date="2017-08" db="EMBL/GenBank/DDBJ databases">
        <authorList>
            <person name="Varghese N."/>
            <person name="Submissions S."/>
        </authorList>
    </citation>
    <scope>NUCLEOTIDE SEQUENCE [LARGE SCALE GENOMIC DNA]</scope>
    <source>
        <strain evidence="13">JA276</strain>
    </source>
</reference>
<name>A0A285TCT2_9RHOB</name>
<evidence type="ECO:0000256" key="1">
    <source>
        <dbReference type="ARBA" id="ARBA00004167"/>
    </source>
</evidence>
<keyword evidence="4 9" id="KW-0812">Transmembrane</keyword>
<evidence type="ECO:0000256" key="5">
    <source>
        <dbReference type="ARBA" id="ARBA00022927"/>
    </source>
</evidence>
<dbReference type="Proteomes" id="UP000219111">
    <property type="component" value="Unassembled WGS sequence"/>
</dbReference>
<proteinExistence type="inferred from homology"/>
<evidence type="ECO:0000256" key="11">
    <source>
        <dbReference type="SAM" id="Phobius"/>
    </source>
</evidence>
<evidence type="ECO:0000256" key="4">
    <source>
        <dbReference type="ARBA" id="ARBA00022692"/>
    </source>
</evidence>
<accession>A0A285TCT2</accession>
<dbReference type="HAMAP" id="MF_00237">
    <property type="entry name" value="TatB"/>
    <property type="match status" value="1"/>
</dbReference>
<keyword evidence="13" id="KW-1185">Reference proteome</keyword>
<evidence type="ECO:0000256" key="3">
    <source>
        <dbReference type="ARBA" id="ARBA00022475"/>
    </source>
</evidence>
<evidence type="ECO:0000256" key="8">
    <source>
        <dbReference type="ARBA" id="ARBA00023136"/>
    </source>
</evidence>
<evidence type="ECO:0000256" key="10">
    <source>
        <dbReference type="SAM" id="MobiDB-lite"/>
    </source>
</evidence>
<keyword evidence="2 9" id="KW-0813">Transport</keyword>
<comment type="function">
    <text evidence="9">Part of the twin-arginine translocation (Tat) system that transports large folded proteins containing a characteristic twin-arginine motif in their signal peptide across membranes. Together with TatC, TatB is part of a receptor directly interacting with Tat signal peptides. TatB may form an oligomeric binding site that transiently accommodates folded Tat precursor proteins before their translocation.</text>
</comment>
<feature type="compositionally biased region" description="Acidic residues" evidence="10">
    <location>
        <begin position="114"/>
        <end position="129"/>
    </location>
</feature>
<feature type="compositionally biased region" description="Low complexity" evidence="10">
    <location>
        <begin position="96"/>
        <end position="113"/>
    </location>
</feature>
<dbReference type="EMBL" id="OBMT01000018">
    <property type="protein sequence ID" value="SOC19850.1"/>
    <property type="molecule type" value="Genomic_DNA"/>
</dbReference>
<keyword evidence="7 9" id="KW-0811">Translocation</keyword>
<gene>
    <name evidence="9" type="primary">tatB</name>
    <name evidence="12" type="ORF">SAMN05877831_11863</name>
</gene>
<comment type="subcellular location">
    <subcellularLocation>
        <location evidence="9">Cell membrane</location>
        <topology evidence="9">Single-pass membrane protein</topology>
    </subcellularLocation>
    <subcellularLocation>
        <location evidence="1">Membrane</location>
        <topology evidence="1">Single-pass membrane protein</topology>
    </subcellularLocation>
</comment>
<evidence type="ECO:0000256" key="6">
    <source>
        <dbReference type="ARBA" id="ARBA00022989"/>
    </source>
</evidence>
<protein>
    <recommendedName>
        <fullName evidence="9">Sec-independent protein translocase protein TatB</fullName>
    </recommendedName>
</protein>
<dbReference type="PANTHER" id="PTHR33162:SF1">
    <property type="entry name" value="SEC-INDEPENDENT PROTEIN TRANSLOCASE PROTEIN TATA, CHLOROPLASTIC"/>
    <property type="match status" value="1"/>
</dbReference>
<dbReference type="GO" id="GO:0043953">
    <property type="term" value="P:protein transport by the Tat complex"/>
    <property type="evidence" value="ECO:0007669"/>
    <property type="project" value="UniProtKB-UniRule"/>
</dbReference>
<feature type="transmembrane region" description="Helical" evidence="11">
    <location>
        <begin position="6"/>
        <end position="25"/>
    </location>
</feature>
<dbReference type="OrthoDB" id="7206969at2"/>
<keyword evidence="8 9" id="KW-0472">Membrane</keyword>
<keyword evidence="6 9" id="KW-1133">Transmembrane helix</keyword>
<dbReference type="GO" id="GO:0033281">
    <property type="term" value="C:TAT protein transport complex"/>
    <property type="evidence" value="ECO:0007669"/>
    <property type="project" value="UniProtKB-UniRule"/>
</dbReference>
<dbReference type="NCBIfam" id="TIGR01410">
    <property type="entry name" value="tatB"/>
    <property type="match status" value="1"/>
</dbReference>
<dbReference type="GO" id="GO:0008320">
    <property type="term" value="F:protein transmembrane transporter activity"/>
    <property type="evidence" value="ECO:0007669"/>
    <property type="project" value="UniProtKB-UniRule"/>
</dbReference>
<keyword evidence="3 9" id="KW-1003">Cell membrane</keyword>
<dbReference type="Pfam" id="PF02416">
    <property type="entry name" value="TatA_B_E"/>
    <property type="match status" value="1"/>
</dbReference>
<dbReference type="Gene3D" id="1.20.5.3310">
    <property type="match status" value="1"/>
</dbReference>
<comment type="similarity">
    <text evidence="9">Belongs to the TatB family.</text>
</comment>